<dbReference type="InterPro" id="IPR006612">
    <property type="entry name" value="THAP_Znf"/>
</dbReference>
<dbReference type="InterPro" id="IPR052224">
    <property type="entry name" value="THAP_domain_protein"/>
</dbReference>
<dbReference type="SMART" id="SM00980">
    <property type="entry name" value="THAP"/>
    <property type="match status" value="1"/>
</dbReference>
<reference evidence="7" key="1">
    <citation type="journal article" date="2018" name="Genome Res.">
        <title>The genomic architecture and molecular evolution of ant odorant receptors.</title>
        <authorList>
            <person name="McKenzie S.K."/>
            <person name="Kronauer D.J.C."/>
        </authorList>
    </citation>
    <scope>NUCLEOTIDE SEQUENCE [LARGE SCALE GENOMIC DNA]</scope>
    <source>
        <strain evidence="7">Clonal line C1</strain>
    </source>
</reference>
<proteinExistence type="predicted"/>
<evidence type="ECO:0000313" key="7">
    <source>
        <dbReference type="EMBL" id="RLU24581.1"/>
    </source>
</evidence>
<accession>A0A3L8DVY0</accession>
<sequence length="158" mass="18394">MPVCCCIIHFKNMKRKKNLDIIYHRFPFKNTNIINYWIAATGRDNWIPYSDARISSVHFTHNDYYNINSNPQKRYLKPDAIPTQNVCASILQLLQQNTANANDQDASISKDDQNNDIFEEEATHRTTDLLAPRTASVESYIRNLKIKQNITITRIVSY</sequence>
<organism evidence="7">
    <name type="scientific">Ooceraea biroi</name>
    <name type="common">Clonal raider ant</name>
    <name type="synonym">Cerapachys biroi</name>
    <dbReference type="NCBI Taxonomy" id="2015173"/>
    <lineage>
        <taxon>Eukaryota</taxon>
        <taxon>Metazoa</taxon>
        <taxon>Ecdysozoa</taxon>
        <taxon>Arthropoda</taxon>
        <taxon>Hexapoda</taxon>
        <taxon>Insecta</taxon>
        <taxon>Pterygota</taxon>
        <taxon>Neoptera</taxon>
        <taxon>Endopterygota</taxon>
        <taxon>Hymenoptera</taxon>
        <taxon>Apocrita</taxon>
        <taxon>Aculeata</taxon>
        <taxon>Formicoidea</taxon>
        <taxon>Formicidae</taxon>
        <taxon>Dorylinae</taxon>
        <taxon>Ooceraea</taxon>
    </lineage>
</organism>
<dbReference type="Pfam" id="PF05485">
    <property type="entry name" value="THAP"/>
    <property type="match status" value="1"/>
</dbReference>
<gene>
    <name evidence="7" type="ORF">DMN91_002670</name>
</gene>
<evidence type="ECO:0000256" key="5">
    <source>
        <dbReference type="PROSITE-ProRule" id="PRU00309"/>
    </source>
</evidence>
<dbReference type="PROSITE" id="PS50950">
    <property type="entry name" value="ZF_THAP"/>
    <property type="match status" value="1"/>
</dbReference>
<dbReference type="PANTHER" id="PTHR46927">
    <property type="entry name" value="AGAP005574-PA"/>
    <property type="match status" value="1"/>
</dbReference>
<comment type="caution">
    <text evidence="7">The sequence shown here is derived from an EMBL/GenBank/DDBJ whole genome shotgun (WGS) entry which is preliminary data.</text>
</comment>
<evidence type="ECO:0000256" key="1">
    <source>
        <dbReference type="ARBA" id="ARBA00022723"/>
    </source>
</evidence>
<keyword evidence="1" id="KW-0479">Metal-binding</keyword>
<dbReference type="GO" id="GO:0003677">
    <property type="term" value="F:DNA binding"/>
    <property type="evidence" value="ECO:0007669"/>
    <property type="project" value="UniProtKB-UniRule"/>
</dbReference>
<dbReference type="SUPFAM" id="SSF57716">
    <property type="entry name" value="Glucocorticoid receptor-like (DNA-binding domain)"/>
    <property type="match status" value="1"/>
</dbReference>
<dbReference type="AlphaFoldDB" id="A0A3L8DVY0"/>
<keyword evidence="4 5" id="KW-0238">DNA-binding</keyword>
<evidence type="ECO:0000256" key="2">
    <source>
        <dbReference type="ARBA" id="ARBA00022771"/>
    </source>
</evidence>
<dbReference type="GO" id="GO:0008270">
    <property type="term" value="F:zinc ion binding"/>
    <property type="evidence" value="ECO:0007669"/>
    <property type="project" value="UniProtKB-KW"/>
</dbReference>
<dbReference type="OrthoDB" id="5988927at2759"/>
<dbReference type="PANTHER" id="PTHR46927:SF3">
    <property type="entry name" value="THAP-TYPE DOMAIN-CONTAINING PROTEIN"/>
    <property type="match status" value="1"/>
</dbReference>
<name>A0A3L8DVY0_OOCBI</name>
<evidence type="ECO:0000259" key="6">
    <source>
        <dbReference type="PROSITE" id="PS50950"/>
    </source>
</evidence>
<dbReference type="Proteomes" id="UP000279307">
    <property type="component" value="Chromosome 3"/>
</dbReference>
<keyword evidence="3" id="KW-0862">Zinc</keyword>
<reference evidence="7" key="2">
    <citation type="submission" date="2018-07" db="EMBL/GenBank/DDBJ databases">
        <authorList>
            <person name="Mckenzie S.K."/>
            <person name="Kronauer D.J.C."/>
        </authorList>
    </citation>
    <scope>NUCLEOTIDE SEQUENCE</scope>
    <source>
        <strain evidence="7">Clonal line C1</strain>
    </source>
</reference>
<dbReference type="EMBL" id="QOIP01000003">
    <property type="protein sequence ID" value="RLU24581.1"/>
    <property type="molecule type" value="Genomic_DNA"/>
</dbReference>
<protein>
    <recommendedName>
        <fullName evidence="6">THAP-type domain-containing protein</fullName>
    </recommendedName>
</protein>
<evidence type="ECO:0000256" key="3">
    <source>
        <dbReference type="ARBA" id="ARBA00022833"/>
    </source>
</evidence>
<evidence type="ECO:0000256" key="4">
    <source>
        <dbReference type="ARBA" id="ARBA00023125"/>
    </source>
</evidence>
<keyword evidence="2 5" id="KW-0863">Zinc-finger</keyword>
<feature type="domain" description="THAP-type" evidence="6">
    <location>
        <begin position="1"/>
        <end position="85"/>
    </location>
</feature>